<dbReference type="AlphaFoldDB" id="A0A521FHD3"/>
<proteinExistence type="predicted"/>
<organism evidence="1 2">
    <name type="scientific">Chryseobacterium rhizoplanae</name>
    <dbReference type="NCBI Taxonomy" id="1609531"/>
    <lineage>
        <taxon>Bacteria</taxon>
        <taxon>Pseudomonadati</taxon>
        <taxon>Bacteroidota</taxon>
        <taxon>Flavobacteriia</taxon>
        <taxon>Flavobacteriales</taxon>
        <taxon>Weeksellaceae</taxon>
        <taxon>Chryseobacterium group</taxon>
        <taxon>Chryseobacterium</taxon>
    </lineage>
</organism>
<reference evidence="1 2" key="1">
    <citation type="submission" date="2017-05" db="EMBL/GenBank/DDBJ databases">
        <authorList>
            <person name="Varghese N."/>
            <person name="Submissions S."/>
        </authorList>
    </citation>
    <scope>NUCLEOTIDE SEQUENCE [LARGE SCALE GENOMIC DNA]</scope>
    <source>
        <strain evidence="1 2">DSM 29371</strain>
    </source>
</reference>
<evidence type="ECO:0000313" key="1">
    <source>
        <dbReference type="EMBL" id="SMO95404.1"/>
    </source>
</evidence>
<protein>
    <submittedName>
        <fullName evidence="1">Uncharacterized protein</fullName>
    </submittedName>
</protein>
<gene>
    <name evidence="1" type="ORF">SAMN06265171_1157</name>
</gene>
<accession>A0A521FHD3</accession>
<dbReference type="Proteomes" id="UP000316916">
    <property type="component" value="Unassembled WGS sequence"/>
</dbReference>
<keyword evidence="2" id="KW-1185">Reference proteome</keyword>
<dbReference type="EMBL" id="FXTC01000015">
    <property type="protein sequence ID" value="SMO95404.1"/>
    <property type="molecule type" value="Genomic_DNA"/>
</dbReference>
<name>A0A521FHD3_9FLAO</name>
<sequence length="37" mass="4449">MIKMSNTEKSDYYHLIKNQKCNSSEMIIVLNMVKHYN</sequence>
<evidence type="ECO:0000313" key="2">
    <source>
        <dbReference type="Proteomes" id="UP000316916"/>
    </source>
</evidence>